<dbReference type="KEGG" id="dvl:Dvul_0799"/>
<dbReference type="Gene3D" id="1.10.3210.10">
    <property type="entry name" value="Hypothetical protein af1432"/>
    <property type="match status" value="1"/>
</dbReference>
<keyword evidence="7 9" id="KW-0378">Hydrolase</keyword>
<dbReference type="SMART" id="SM00471">
    <property type="entry name" value="HDc"/>
    <property type="match status" value="1"/>
</dbReference>
<dbReference type="InterPro" id="IPR003607">
    <property type="entry name" value="HD/PDEase_dom"/>
</dbReference>
<comment type="catalytic activity">
    <reaction evidence="1">
        <text>a 2'-deoxyribonucleoside 5'-phosphate + H2O = a 2'-deoxyribonucleoside + phosphate</text>
        <dbReference type="Rhea" id="RHEA:36167"/>
        <dbReference type="ChEBI" id="CHEBI:15377"/>
        <dbReference type="ChEBI" id="CHEBI:18274"/>
        <dbReference type="ChEBI" id="CHEBI:43474"/>
        <dbReference type="ChEBI" id="CHEBI:65317"/>
        <dbReference type="EC" id="3.1.3.89"/>
    </reaction>
</comment>
<accession>A0A0H3A5T9</accession>
<comment type="cofactor">
    <cofactor evidence="2">
        <name>Mn(2+)</name>
        <dbReference type="ChEBI" id="CHEBI:29035"/>
    </cofactor>
</comment>
<dbReference type="Proteomes" id="UP000009173">
    <property type="component" value="Chromosome"/>
</dbReference>
<dbReference type="AlphaFoldDB" id="A0A0H3A5T9"/>
<protein>
    <recommendedName>
        <fullName evidence="5">5'-deoxynucleotidase</fullName>
        <ecNumber evidence="5">3.1.3.89</ecNumber>
    </recommendedName>
</protein>
<dbReference type="RefSeq" id="WP_010939708.1">
    <property type="nucleotide sequence ID" value="NC_008751.1"/>
</dbReference>
<comment type="cofactor">
    <cofactor evidence="3">
        <name>Co(2+)</name>
        <dbReference type="ChEBI" id="CHEBI:48828"/>
    </cofactor>
</comment>
<evidence type="ECO:0000256" key="6">
    <source>
        <dbReference type="ARBA" id="ARBA00022723"/>
    </source>
</evidence>
<name>A0A0H3A5T9_NITV4</name>
<organism evidence="9 10">
    <name type="scientific">Nitratidesulfovibrio vulgaris (strain DP4)</name>
    <name type="common">Desulfovibrio vulgaris</name>
    <dbReference type="NCBI Taxonomy" id="391774"/>
    <lineage>
        <taxon>Bacteria</taxon>
        <taxon>Pseudomonadati</taxon>
        <taxon>Thermodesulfobacteriota</taxon>
        <taxon>Desulfovibrionia</taxon>
        <taxon>Desulfovibrionales</taxon>
        <taxon>Desulfovibrionaceae</taxon>
        <taxon>Nitratidesulfovibrio</taxon>
    </lineage>
</organism>
<dbReference type="GO" id="GO:0002953">
    <property type="term" value="F:5'-deoxynucleotidase activity"/>
    <property type="evidence" value="ECO:0007669"/>
    <property type="project" value="UniProtKB-EC"/>
</dbReference>
<evidence type="ECO:0000313" key="10">
    <source>
        <dbReference type="Proteomes" id="UP000009173"/>
    </source>
</evidence>
<evidence type="ECO:0000256" key="5">
    <source>
        <dbReference type="ARBA" id="ARBA00012964"/>
    </source>
</evidence>
<dbReference type="InterPro" id="IPR039356">
    <property type="entry name" value="YfbR/HDDC2"/>
</dbReference>
<evidence type="ECO:0000256" key="1">
    <source>
        <dbReference type="ARBA" id="ARBA00001638"/>
    </source>
</evidence>
<feature type="domain" description="HD/PDEase" evidence="8">
    <location>
        <begin position="43"/>
        <end position="154"/>
    </location>
</feature>
<dbReference type="EC" id="3.1.3.89" evidence="5"/>
<dbReference type="InterPro" id="IPR006674">
    <property type="entry name" value="HD_domain"/>
</dbReference>
<evidence type="ECO:0000256" key="2">
    <source>
        <dbReference type="ARBA" id="ARBA00001936"/>
    </source>
</evidence>
<dbReference type="Pfam" id="PF13023">
    <property type="entry name" value="HD_3"/>
    <property type="match status" value="1"/>
</dbReference>
<dbReference type="PANTHER" id="PTHR11845">
    <property type="entry name" value="5'-DEOXYNUCLEOTIDASE HDDC2"/>
    <property type="match status" value="1"/>
</dbReference>
<dbReference type="PANTHER" id="PTHR11845:SF13">
    <property type="entry name" value="5'-DEOXYNUCLEOTIDASE HDDC2"/>
    <property type="match status" value="1"/>
</dbReference>
<dbReference type="EMBL" id="CP000527">
    <property type="protein sequence ID" value="ABM27820.1"/>
    <property type="molecule type" value="Genomic_DNA"/>
</dbReference>
<dbReference type="SUPFAM" id="SSF109604">
    <property type="entry name" value="HD-domain/PDEase-like"/>
    <property type="match status" value="1"/>
</dbReference>
<evidence type="ECO:0000256" key="7">
    <source>
        <dbReference type="ARBA" id="ARBA00022801"/>
    </source>
</evidence>
<evidence type="ECO:0000259" key="8">
    <source>
        <dbReference type="SMART" id="SM00471"/>
    </source>
</evidence>
<evidence type="ECO:0000313" key="9">
    <source>
        <dbReference type="EMBL" id="ABM27820.1"/>
    </source>
</evidence>
<dbReference type="HOGENOM" id="CLU_039453_4_0_7"/>
<dbReference type="GO" id="GO:0046872">
    <property type="term" value="F:metal ion binding"/>
    <property type="evidence" value="ECO:0007669"/>
    <property type="project" value="UniProtKB-KW"/>
</dbReference>
<sequence>MTACDPQQNLQGRDRMKRLADFLFEAGMLRRTPRTGYQFLGTGQENVAEHSFRTAVIGFVLARMADADTAHTALLCLFHDFHEARIGDFNYVNRIYNTSAPRTALEHATEGTGLADDLLPLWDELESAATIEARLAQDADQIDLILNLKQELDLGNRYAAKWLECALQRLRTAEGRELANTIATTDHTDWWFIGPDRSWWERKNGKGKHK</sequence>
<dbReference type="GO" id="GO:0005737">
    <property type="term" value="C:cytoplasm"/>
    <property type="evidence" value="ECO:0007669"/>
    <property type="project" value="TreeGrafter"/>
</dbReference>
<comment type="subunit">
    <text evidence="4">Homodimer.</text>
</comment>
<proteinExistence type="predicted"/>
<evidence type="ECO:0000256" key="3">
    <source>
        <dbReference type="ARBA" id="ARBA00001941"/>
    </source>
</evidence>
<reference evidence="10" key="1">
    <citation type="journal article" date="2009" name="Environ. Microbiol.">
        <title>Contribution of mobile genetic elements to Desulfovibrio vulgaris genome plasticity.</title>
        <authorList>
            <person name="Walker C.B."/>
            <person name="Stolyar S."/>
            <person name="Chivian D."/>
            <person name="Pinel N."/>
            <person name="Gabster J.A."/>
            <person name="Dehal P.S."/>
            <person name="He Z."/>
            <person name="Yang Z.K."/>
            <person name="Yen H.C."/>
            <person name="Zhou J."/>
            <person name="Wall J.D."/>
            <person name="Hazen T.C."/>
            <person name="Arkin A.P."/>
            <person name="Stahl D.A."/>
        </authorList>
    </citation>
    <scope>NUCLEOTIDE SEQUENCE [LARGE SCALE GENOMIC DNA]</scope>
    <source>
        <strain evidence="10">DP4</strain>
    </source>
</reference>
<keyword evidence="6" id="KW-0479">Metal-binding</keyword>
<gene>
    <name evidence="9" type="ordered locus">Dvul_0799</name>
</gene>
<evidence type="ECO:0000256" key="4">
    <source>
        <dbReference type="ARBA" id="ARBA00011738"/>
    </source>
</evidence>
<dbReference type="SMR" id="A0A0H3A5T9"/>